<proteinExistence type="predicted"/>
<dbReference type="AlphaFoldDB" id="A0A6P6SAB8"/>
<reference evidence="2" key="1">
    <citation type="journal article" date="2025" name="Foods">
        <title>Unveiling the Microbial Signatures of Arabica Coffee Cherries: Insights into Ripeness Specific Diversity, Functional Traits, and Implications for Quality and Safety.</title>
        <authorList>
            <consortium name="RefSeq"/>
            <person name="Tenea G.N."/>
            <person name="Cifuentes V."/>
            <person name="Reyes P."/>
            <person name="Cevallos-Vallejos M."/>
        </authorList>
    </citation>
    <scope>NUCLEOTIDE SEQUENCE [LARGE SCALE GENOMIC DNA]</scope>
</reference>
<dbReference type="InterPro" id="IPR029063">
    <property type="entry name" value="SAM-dependent_MTases_sf"/>
</dbReference>
<evidence type="ECO:0000259" key="1">
    <source>
        <dbReference type="Pfam" id="PF13679"/>
    </source>
</evidence>
<reference evidence="3" key="2">
    <citation type="submission" date="2025-08" db="UniProtKB">
        <authorList>
            <consortium name="RefSeq"/>
        </authorList>
    </citation>
    <scope>IDENTIFICATION</scope>
    <source>
        <tissue evidence="3">Leaves</tissue>
    </source>
</reference>
<dbReference type="PANTHER" id="PTHR12496">
    <property type="entry name" value="CGI-41 METHYLTRANSFERASE"/>
    <property type="match status" value="1"/>
</dbReference>
<accession>A0A6P6SAB8</accession>
<dbReference type="Pfam" id="PF13679">
    <property type="entry name" value="Methyltransf_32"/>
    <property type="match status" value="1"/>
</dbReference>
<dbReference type="SUPFAM" id="SSF53335">
    <property type="entry name" value="S-adenosyl-L-methionine-dependent methyltransferases"/>
    <property type="match status" value="1"/>
</dbReference>
<evidence type="ECO:0000313" key="3">
    <source>
        <dbReference type="RefSeq" id="XP_027062319.1"/>
    </source>
</evidence>
<gene>
    <name evidence="3" type="primary">LOC113688635</name>
</gene>
<organism evidence="2 3">
    <name type="scientific">Coffea arabica</name>
    <name type="common">Arabian coffee</name>
    <dbReference type="NCBI Taxonomy" id="13443"/>
    <lineage>
        <taxon>Eukaryota</taxon>
        <taxon>Viridiplantae</taxon>
        <taxon>Streptophyta</taxon>
        <taxon>Embryophyta</taxon>
        <taxon>Tracheophyta</taxon>
        <taxon>Spermatophyta</taxon>
        <taxon>Magnoliopsida</taxon>
        <taxon>eudicotyledons</taxon>
        <taxon>Gunneridae</taxon>
        <taxon>Pentapetalae</taxon>
        <taxon>asterids</taxon>
        <taxon>lamiids</taxon>
        <taxon>Gentianales</taxon>
        <taxon>Rubiaceae</taxon>
        <taxon>Ixoroideae</taxon>
        <taxon>Gardenieae complex</taxon>
        <taxon>Bertiereae - Coffeeae clade</taxon>
        <taxon>Coffeeae</taxon>
        <taxon>Coffea</taxon>
    </lineage>
</organism>
<dbReference type="InterPro" id="IPR025714">
    <property type="entry name" value="Methyltranfer_dom"/>
</dbReference>
<protein>
    <submittedName>
        <fullName evidence="3">Uncharacterized protein isoform X1</fullName>
    </submittedName>
</protein>
<dbReference type="RefSeq" id="XP_027062319.1">
    <property type="nucleotide sequence ID" value="XM_027206518.2"/>
</dbReference>
<dbReference type="InterPro" id="IPR052220">
    <property type="entry name" value="METTL25"/>
</dbReference>
<dbReference type="Proteomes" id="UP001652660">
    <property type="component" value="Chromosome 5c"/>
</dbReference>
<name>A0A6P6SAB8_COFAR</name>
<dbReference type="GeneID" id="113688635"/>
<dbReference type="PANTHER" id="PTHR12496:SF0">
    <property type="entry name" value="METHYLTRANSFERASE DOMAIN-CONTAINING PROTEIN"/>
    <property type="match status" value="1"/>
</dbReference>
<keyword evidence="2" id="KW-1185">Reference proteome</keyword>
<sequence>MSSGNGKSMFSCKTASETLEWINAVIEFIEPYRFLIDAHVVNFFKDGLWEAVPKDWMDCLSKDPIQNLLSIPSGLVHDHWPVSLKEFVLTLKSLSFPRDQANLFQEFPGLDMTSLNNVLAQGMNRKKKHEIEALAAVVSSVARNIGSTRVVDVGAGQGYLAQVLSFQHGLSVYAIDACLHHGKVTDARAERVRKYYASKMRKSGLESRELSIPKTVTCQVLSANMLNNLSNSFIQGEHAKKPNVVSGIMSEQRKGPHESELPSTSDVFCSSSLILAGLHACGDLSVTMLRTFLESDQVKSVISIGCCYNLLSEDDSDKASSVCGFPMSKGVKFTGFALGRSARDLACQSAERWKCLGEFAGLHNFELHAFRAAFQMVLSFKKVLSQYYPKLLMESPSIGRQGKALRRQQHQKILESNLSYEEPKFFSASSSTNISKEGSRFAFACTESRDTEKKVAGSCCDIDGLSCESFVESSMNEETRSFDRFSLFLEFCHSGLSRLGLHYLSDIELHKVWEETEPFSVLIGPYWSLRAALGPVLETIILLDRLLFLQEQGSIVEAVMLPIFDPVLSPRNVALIAKKRTTPV</sequence>
<feature type="domain" description="Methyltransferase" evidence="1">
    <location>
        <begin position="126"/>
        <end position="313"/>
    </location>
</feature>
<evidence type="ECO:0000313" key="2">
    <source>
        <dbReference type="Proteomes" id="UP001652660"/>
    </source>
</evidence>
<dbReference type="OrthoDB" id="10258156at2759"/>